<accession>A0ABR2ZCT6</accession>
<dbReference type="Proteomes" id="UP001437256">
    <property type="component" value="Unassembled WGS sequence"/>
</dbReference>
<name>A0ABR2ZCT6_9AGAR</name>
<protein>
    <submittedName>
        <fullName evidence="1">Uncharacterized protein</fullName>
    </submittedName>
</protein>
<keyword evidence="2" id="KW-1185">Reference proteome</keyword>
<sequence length="175" mass="19706">MCYHIPECILKDDIEENGRKIAGGSILSECDKTTAEVFYPFPKYRSKVLKKRELITPKKVSYSLMKNGEVVGFFQVDQHRGKCFIGQPVQDSQVLDLSASDGQLYVVEDGPAVTKRNGRPGEGWGGPKYDTGHQSINPNIRVGLCHTSQMSRIKMYKWQGTSRGFVYAYHTINPD</sequence>
<dbReference type="EMBL" id="JBBXMP010000275">
    <property type="protein sequence ID" value="KAL0058794.1"/>
    <property type="molecule type" value="Genomic_DNA"/>
</dbReference>
<proteinExistence type="predicted"/>
<evidence type="ECO:0000313" key="1">
    <source>
        <dbReference type="EMBL" id="KAL0058794.1"/>
    </source>
</evidence>
<evidence type="ECO:0000313" key="2">
    <source>
        <dbReference type="Proteomes" id="UP001437256"/>
    </source>
</evidence>
<comment type="caution">
    <text evidence="1">The sequence shown here is derived from an EMBL/GenBank/DDBJ whole genome shotgun (WGS) entry which is preliminary data.</text>
</comment>
<organism evidence="1 2">
    <name type="scientific">Marasmius tenuissimus</name>
    <dbReference type="NCBI Taxonomy" id="585030"/>
    <lineage>
        <taxon>Eukaryota</taxon>
        <taxon>Fungi</taxon>
        <taxon>Dikarya</taxon>
        <taxon>Basidiomycota</taxon>
        <taxon>Agaricomycotina</taxon>
        <taxon>Agaricomycetes</taxon>
        <taxon>Agaricomycetidae</taxon>
        <taxon>Agaricales</taxon>
        <taxon>Marasmiineae</taxon>
        <taxon>Marasmiaceae</taxon>
        <taxon>Marasmius</taxon>
    </lineage>
</organism>
<reference evidence="1 2" key="1">
    <citation type="submission" date="2024-05" db="EMBL/GenBank/DDBJ databases">
        <title>A draft genome resource for the thread blight pathogen Marasmius tenuissimus strain MS-2.</title>
        <authorList>
            <person name="Yulfo-Soto G.E."/>
            <person name="Baruah I.K."/>
            <person name="Amoako-Attah I."/>
            <person name="Bukari Y."/>
            <person name="Meinhardt L.W."/>
            <person name="Bailey B.A."/>
            <person name="Cohen S.P."/>
        </authorList>
    </citation>
    <scope>NUCLEOTIDE SEQUENCE [LARGE SCALE GENOMIC DNA]</scope>
    <source>
        <strain evidence="1 2">MS-2</strain>
    </source>
</reference>
<gene>
    <name evidence="1" type="ORF">AAF712_014501</name>
</gene>